<accession>A0ABU6F9B5</accession>
<keyword evidence="2" id="KW-0472">Membrane</keyword>
<reference evidence="3 4" key="1">
    <citation type="submission" date="2022-10" db="EMBL/GenBank/DDBJ databases">
        <authorList>
            <person name="Xie J."/>
            <person name="Shen N."/>
        </authorList>
    </citation>
    <scope>NUCLEOTIDE SEQUENCE [LARGE SCALE GENOMIC DNA]</scope>
    <source>
        <strain evidence="3 4">YIM65594</strain>
    </source>
</reference>
<feature type="compositionally biased region" description="Polar residues" evidence="1">
    <location>
        <begin position="72"/>
        <end position="82"/>
    </location>
</feature>
<proteinExistence type="predicted"/>
<evidence type="ECO:0000313" key="3">
    <source>
        <dbReference type="EMBL" id="MEB8340627.1"/>
    </source>
</evidence>
<dbReference type="RefSeq" id="WP_326019497.1">
    <property type="nucleotide sequence ID" value="NZ_JAOZYC010000136.1"/>
</dbReference>
<feature type="transmembrane region" description="Helical" evidence="2">
    <location>
        <begin position="47"/>
        <end position="67"/>
    </location>
</feature>
<sequence>MTQRLLQLLFRLSIVVFLAGGTVTVVGQALGMVMGDAAWVEGVAADSGPATCIAASISGMLSFVLSYGKQGAEQQDGANGSDAQAPRPAASATTH</sequence>
<feature type="region of interest" description="Disordered" evidence="1">
    <location>
        <begin position="72"/>
        <end position="95"/>
    </location>
</feature>
<organism evidence="3 4">
    <name type="scientific">Streptomyces endophyticus</name>
    <dbReference type="NCBI Taxonomy" id="714166"/>
    <lineage>
        <taxon>Bacteria</taxon>
        <taxon>Bacillati</taxon>
        <taxon>Actinomycetota</taxon>
        <taxon>Actinomycetes</taxon>
        <taxon>Kitasatosporales</taxon>
        <taxon>Streptomycetaceae</taxon>
        <taxon>Streptomyces</taxon>
    </lineage>
</organism>
<gene>
    <name evidence="3" type="ORF">OKJ99_24325</name>
</gene>
<dbReference type="EMBL" id="JAOZYC010000136">
    <property type="protein sequence ID" value="MEB8340627.1"/>
    <property type="molecule type" value="Genomic_DNA"/>
</dbReference>
<evidence type="ECO:0008006" key="5">
    <source>
        <dbReference type="Google" id="ProtNLM"/>
    </source>
</evidence>
<keyword evidence="2" id="KW-1133">Transmembrane helix</keyword>
<evidence type="ECO:0000256" key="2">
    <source>
        <dbReference type="SAM" id="Phobius"/>
    </source>
</evidence>
<protein>
    <recommendedName>
        <fullName evidence="5">Holin</fullName>
    </recommendedName>
</protein>
<name>A0ABU6F9B5_9ACTN</name>
<feature type="transmembrane region" description="Helical" evidence="2">
    <location>
        <begin position="12"/>
        <end position="35"/>
    </location>
</feature>
<comment type="caution">
    <text evidence="3">The sequence shown here is derived from an EMBL/GenBank/DDBJ whole genome shotgun (WGS) entry which is preliminary data.</text>
</comment>
<evidence type="ECO:0000256" key="1">
    <source>
        <dbReference type="SAM" id="MobiDB-lite"/>
    </source>
</evidence>
<keyword evidence="4" id="KW-1185">Reference proteome</keyword>
<dbReference type="Proteomes" id="UP001354931">
    <property type="component" value="Unassembled WGS sequence"/>
</dbReference>
<keyword evidence="2" id="KW-0812">Transmembrane</keyword>
<evidence type="ECO:0000313" key="4">
    <source>
        <dbReference type="Proteomes" id="UP001354931"/>
    </source>
</evidence>